<protein>
    <submittedName>
        <fullName evidence="3">Ovule protein</fullName>
    </submittedName>
</protein>
<name>A0A183I4A7_9BILA</name>
<accession>A0A183I4A7</accession>
<evidence type="ECO:0000313" key="1">
    <source>
        <dbReference type="EMBL" id="OZC10353.1"/>
    </source>
</evidence>
<gene>
    <name evidence="1" type="ORF">X798_02660</name>
</gene>
<sequence length="114" mass="13504">MRREEQMDGWSDACIMHGRLYFQGSTNKIEPSWLSRLSGIDELLEQDDEMLPKPKPQLLQCNGTNPDLEGFKREKNFSCEPMEDNNWIWGKSWKGEEIRRGDYYRYQIGIVLQT</sequence>
<evidence type="ECO:0000313" key="3">
    <source>
        <dbReference type="WBParaSite" id="OFLC_0001457701-mRNA-1"/>
    </source>
</evidence>
<dbReference type="EMBL" id="KZ269987">
    <property type="protein sequence ID" value="OZC10353.1"/>
    <property type="molecule type" value="Genomic_DNA"/>
</dbReference>
<dbReference type="AlphaFoldDB" id="A0A183I4A7"/>
<reference evidence="3" key="2">
    <citation type="submission" date="2016-06" db="UniProtKB">
        <authorList>
            <consortium name="WormBaseParasite"/>
        </authorList>
    </citation>
    <scope>IDENTIFICATION</scope>
</reference>
<dbReference type="WBParaSite" id="OFLC_0001457701-mRNA-1">
    <property type="protein sequence ID" value="OFLC_0001457701-mRNA-1"/>
    <property type="gene ID" value="OFLC_0001457701"/>
</dbReference>
<proteinExistence type="predicted"/>
<evidence type="ECO:0000313" key="2">
    <source>
        <dbReference type="Proteomes" id="UP000242913"/>
    </source>
</evidence>
<organism evidence="3">
    <name type="scientific">Onchocerca flexuosa</name>
    <dbReference type="NCBI Taxonomy" id="387005"/>
    <lineage>
        <taxon>Eukaryota</taxon>
        <taxon>Metazoa</taxon>
        <taxon>Ecdysozoa</taxon>
        <taxon>Nematoda</taxon>
        <taxon>Chromadorea</taxon>
        <taxon>Rhabditida</taxon>
        <taxon>Spirurina</taxon>
        <taxon>Spiruromorpha</taxon>
        <taxon>Filarioidea</taxon>
        <taxon>Onchocercidae</taxon>
        <taxon>Onchocerca</taxon>
    </lineage>
</organism>
<reference evidence="1 2" key="1">
    <citation type="submission" date="2015-12" db="EMBL/GenBank/DDBJ databases">
        <title>Draft genome of the nematode, Onchocerca flexuosa.</title>
        <authorList>
            <person name="Mitreva M."/>
        </authorList>
    </citation>
    <scope>NUCLEOTIDE SEQUENCE [LARGE SCALE GENOMIC DNA]</scope>
    <source>
        <strain evidence="1">Red Deer</strain>
    </source>
</reference>
<keyword evidence="2" id="KW-1185">Reference proteome</keyword>
<dbReference type="Proteomes" id="UP000242913">
    <property type="component" value="Unassembled WGS sequence"/>
</dbReference>